<dbReference type="AlphaFoldDB" id="A0A0D2X1B4"/>
<comment type="similarity">
    <text evidence="2">Belongs to the crooked-neck family.</text>
</comment>
<dbReference type="GO" id="GO:0000245">
    <property type="term" value="P:spliceosomal complex assembly"/>
    <property type="evidence" value="ECO:0007669"/>
    <property type="project" value="TreeGrafter"/>
</dbReference>
<dbReference type="FunFam" id="1.25.40.10:FF:000306">
    <property type="entry name" value="Cell cycle control protein cwf4"/>
    <property type="match status" value="1"/>
</dbReference>
<dbReference type="Proteomes" id="UP000008743">
    <property type="component" value="Unassembled WGS sequence"/>
</dbReference>
<evidence type="ECO:0000256" key="7">
    <source>
        <dbReference type="ARBA" id="ARBA00023242"/>
    </source>
</evidence>
<accession>A0A0D2X1B4</accession>
<evidence type="ECO:0000256" key="10">
    <source>
        <dbReference type="SAM" id="MobiDB-lite"/>
    </source>
</evidence>
<keyword evidence="3" id="KW-0507">mRNA processing</keyword>
<dbReference type="InterPro" id="IPR011990">
    <property type="entry name" value="TPR-like_helical_dom_sf"/>
</dbReference>
<evidence type="ECO:0000313" key="13">
    <source>
        <dbReference type="Proteomes" id="UP000008743"/>
    </source>
</evidence>
<dbReference type="PhylomeDB" id="A0A0D2X1B4"/>
<dbReference type="FunFam" id="1.25.40.10:FF:000075">
    <property type="entry name" value="Crooked neck pre-mRNA-splicing factor 1"/>
    <property type="match status" value="1"/>
</dbReference>
<dbReference type="EMBL" id="KE346361">
    <property type="protein sequence ID" value="KJE90514.1"/>
    <property type="molecule type" value="Genomic_DNA"/>
</dbReference>
<evidence type="ECO:0000256" key="5">
    <source>
        <dbReference type="ARBA" id="ARBA00022737"/>
    </source>
</evidence>
<evidence type="ECO:0000256" key="4">
    <source>
        <dbReference type="ARBA" id="ARBA00022728"/>
    </source>
</evidence>
<dbReference type="InterPro" id="IPR003107">
    <property type="entry name" value="HAT"/>
</dbReference>
<feature type="region of interest" description="Disordered" evidence="10">
    <location>
        <begin position="673"/>
        <end position="732"/>
    </location>
</feature>
<feature type="region of interest" description="Disordered" evidence="10">
    <location>
        <begin position="1"/>
        <end position="24"/>
    </location>
</feature>
<evidence type="ECO:0000256" key="9">
    <source>
        <dbReference type="PROSITE-ProRule" id="PRU00339"/>
    </source>
</evidence>
<dbReference type="InterPro" id="IPR055433">
    <property type="entry name" value="HAT_Syf1-like_N"/>
</dbReference>
<dbReference type="eggNOG" id="KOG1915">
    <property type="taxonomic scope" value="Eukaryota"/>
</dbReference>
<dbReference type="GO" id="GO:0071011">
    <property type="term" value="C:precatalytic spliceosome"/>
    <property type="evidence" value="ECO:0007669"/>
    <property type="project" value="TreeGrafter"/>
</dbReference>
<dbReference type="GO" id="GO:0071007">
    <property type="term" value="C:U2-type catalytic step 2 spliceosome"/>
    <property type="evidence" value="ECO:0007669"/>
    <property type="project" value="TreeGrafter"/>
</dbReference>
<dbReference type="InterPro" id="IPR059164">
    <property type="entry name" value="HAT_PRP39_C"/>
</dbReference>
<dbReference type="GO" id="GO:0016607">
    <property type="term" value="C:nuclear speck"/>
    <property type="evidence" value="ECO:0007669"/>
    <property type="project" value="UniProtKB-SubCell"/>
</dbReference>
<keyword evidence="4" id="KW-0747">Spliceosome</keyword>
<dbReference type="FunFam" id="1.25.40.10:FF:000269">
    <property type="entry name" value="Crooked neck pre-mRNA-splicing factor 1"/>
    <property type="match status" value="1"/>
</dbReference>
<evidence type="ECO:0000256" key="3">
    <source>
        <dbReference type="ARBA" id="ARBA00022664"/>
    </source>
</evidence>
<protein>
    <submittedName>
        <fullName evidence="12">HAT repeat-containing protein</fullName>
    </submittedName>
</protein>
<evidence type="ECO:0000313" key="12">
    <source>
        <dbReference type="EMBL" id="KJE90514.1"/>
    </source>
</evidence>
<dbReference type="InParanoid" id="A0A0D2X1B4"/>
<gene>
    <name evidence="12" type="ORF">CAOG_001824</name>
</gene>
<dbReference type="GO" id="GO:0000974">
    <property type="term" value="C:Prp19 complex"/>
    <property type="evidence" value="ECO:0007669"/>
    <property type="project" value="TreeGrafter"/>
</dbReference>
<dbReference type="Pfam" id="PF23241">
    <property type="entry name" value="HAT_PRP39_C"/>
    <property type="match status" value="1"/>
</dbReference>
<dbReference type="PROSITE" id="PS50005">
    <property type="entry name" value="TPR"/>
    <property type="match status" value="1"/>
</dbReference>
<evidence type="ECO:0000256" key="2">
    <source>
        <dbReference type="ARBA" id="ARBA00008644"/>
    </source>
</evidence>
<evidence type="ECO:0000256" key="1">
    <source>
        <dbReference type="ARBA" id="ARBA00004324"/>
    </source>
</evidence>
<keyword evidence="5" id="KW-0677">Repeat</keyword>
<keyword evidence="13" id="KW-1185">Reference proteome</keyword>
<dbReference type="InterPro" id="IPR045075">
    <property type="entry name" value="Syf1-like"/>
</dbReference>
<dbReference type="OrthoDB" id="541719at2759"/>
<keyword evidence="6" id="KW-0508">mRNA splicing</keyword>
<feature type="domain" description="Pre-mRNA-splicing factor Syf1-like N-terminal HAT-repeats" evidence="11">
    <location>
        <begin position="74"/>
        <end position="218"/>
    </location>
</feature>
<keyword evidence="7" id="KW-0539">Nucleus</keyword>
<dbReference type="FunCoup" id="A0A0D2X1B4">
    <property type="interactions" value="667"/>
</dbReference>
<comment type="subcellular location">
    <subcellularLocation>
        <location evidence="1">Nucleus speckle</location>
    </subcellularLocation>
</comment>
<dbReference type="SUPFAM" id="SSF48452">
    <property type="entry name" value="TPR-like"/>
    <property type="match status" value="4"/>
</dbReference>
<proteinExistence type="inferred from homology"/>
<feature type="repeat" description="TPR" evidence="9">
    <location>
        <begin position="86"/>
        <end position="119"/>
    </location>
</feature>
<organism evidence="12 13">
    <name type="scientific">Capsaspora owczarzaki (strain ATCC 30864)</name>
    <dbReference type="NCBI Taxonomy" id="595528"/>
    <lineage>
        <taxon>Eukaryota</taxon>
        <taxon>Filasterea</taxon>
        <taxon>Capsaspora</taxon>
    </lineage>
</organism>
<dbReference type="SMART" id="SM00386">
    <property type="entry name" value="HAT"/>
    <property type="match status" value="14"/>
</dbReference>
<feature type="compositionally biased region" description="Low complexity" evidence="10">
    <location>
        <begin position="689"/>
        <end position="725"/>
    </location>
</feature>
<evidence type="ECO:0000259" key="11">
    <source>
        <dbReference type="Pfam" id="PF23233"/>
    </source>
</evidence>
<dbReference type="OMA" id="HIKVWIS"/>
<dbReference type="Pfam" id="PF23233">
    <property type="entry name" value="HAT_Syf1_CNRKL1_N"/>
    <property type="match status" value="2"/>
</dbReference>
<dbReference type="GO" id="GO:0071014">
    <property type="term" value="C:post-mRNA release spliceosomal complex"/>
    <property type="evidence" value="ECO:0007669"/>
    <property type="project" value="TreeGrafter"/>
</dbReference>
<reference evidence="13" key="1">
    <citation type="submission" date="2011-02" db="EMBL/GenBank/DDBJ databases">
        <title>The Genome Sequence of Capsaspora owczarzaki ATCC 30864.</title>
        <authorList>
            <person name="Russ C."/>
            <person name="Cuomo C."/>
            <person name="Burger G."/>
            <person name="Gray M.W."/>
            <person name="Holland P.W.H."/>
            <person name="King N."/>
            <person name="Lang F.B.F."/>
            <person name="Roger A.J."/>
            <person name="Ruiz-Trillo I."/>
            <person name="Young S.K."/>
            <person name="Zeng Q."/>
            <person name="Gargeya S."/>
            <person name="Alvarado L."/>
            <person name="Berlin A."/>
            <person name="Chapman S.B."/>
            <person name="Chen Z."/>
            <person name="Freedman E."/>
            <person name="Gellesch M."/>
            <person name="Goldberg J."/>
            <person name="Griggs A."/>
            <person name="Gujja S."/>
            <person name="Heilman E."/>
            <person name="Heiman D."/>
            <person name="Howarth C."/>
            <person name="Mehta T."/>
            <person name="Neiman D."/>
            <person name="Pearson M."/>
            <person name="Roberts A."/>
            <person name="Saif S."/>
            <person name="Shea T."/>
            <person name="Shenoy N."/>
            <person name="Sisk P."/>
            <person name="Stolte C."/>
            <person name="Sykes S."/>
            <person name="White J."/>
            <person name="Yandava C."/>
            <person name="Haas B."/>
            <person name="Nusbaum C."/>
            <person name="Birren B."/>
        </authorList>
    </citation>
    <scope>NUCLEOTIDE SEQUENCE</scope>
    <source>
        <strain evidence="13">ATCC 30864</strain>
    </source>
</reference>
<name>A0A0D2X1B4_CAPO3</name>
<evidence type="ECO:0000256" key="6">
    <source>
        <dbReference type="ARBA" id="ARBA00023187"/>
    </source>
</evidence>
<feature type="domain" description="Pre-mRNA-splicing factor Syf1-like N-terminal HAT-repeats" evidence="11">
    <location>
        <begin position="322"/>
        <end position="480"/>
    </location>
</feature>
<dbReference type="PANTHER" id="PTHR11246">
    <property type="entry name" value="PRE-MRNA SPLICING FACTOR"/>
    <property type="match status" value="1"/>
</dbReference>
<dbReference type="RefSeq" id="XP_004364692.1">
    <property type="nucleotide sequence ID" value="XM_004364635.2"/>
</dbReference>
<keyword evidence="9" id="KW-0802">TPR repeat</keyword>
<evidence type="ECO:0000256" key="8">
    <source>
        <dbReference type="ARBA" id="ARBA00037040"/>
    </source>
</evidence>
<sequence>MADQFGSAPPSGSQQRMPRVAKVKNKAPAALQITAEQIIREAKERQFEVDAKVPHQKIADPAELDAFKGRKRREFEELLKKNRRNTMHWLRYAAFEEQHKEFERARSVFERALDAEPRSIHVFIKYAEFEMSNRFVNHARNIWDRATTLLPRANQLWYKYTYMEEMLGNAAGARQVFERWMAWEPEEQAWNTFIKMELRYGEVANARAIYERFVGVHHDAKNWIKYARFEESQGEIDLARSVFERAVAFFGEEFMDERLFAAFARFEEGQREYDRARVIYKYALERLPKTKAEDLLTSYTQFEKKHGEKRGIEDVILSKRRFQYEEEIQANPSNYDAWFDYIRLEESNGDLERTRDVYERAIANVPPAQEKRLWRRYIYLWIYYALFEELDAKDMDRTREVYRAVIKLIPHKVFTFSKIWLLFARFELRQKNLKAARLVLGNAIGMCPKDQIFRGYIDIELQLREFDNCRKLYEKFLQFNETNSTTWVKFAELEAVLDDVDRARHIFELATSRPSLDMPEVLWKAYIDFETEQGEFDRTRALYRRLLQRTQHVKVWISFAQFEISVPSETNAATARTVFQEADKALRKEHQKEERVLLLEAWKDFESVHGSAETRSEVATKMPMKIKKRKKALAADGSDAGWEEYFDYMFPDEKENAPNVKLLQMAQKWKENQLKLKQQQAPQPPQQQPEPQAASAASSSRAAVPAFQPPAFQDEAESDQAPATAQDDEDDEAELAAFRNSQAALQREREAANADE</sequence>
<dbReference type="STRING" id="595528.A0A0D2X1B4"/>
<dbReference type="Gene3D" id="1.25.40.10">
    <property type="entry name" value="Tetratricopeptide repeat domain"/>
    <property type="match status" value="3"/>
</dbReference>
<comment type="function">
    <text evidence="8">Involved in pre-mRNA splicing and cell cycle progression. Required for the spliceosome assembly and initiation of the DNA replication.</text>
</comment>
<dbReference type="PANTHER" id="PTHR11246:SF3">
    <property type="entry name" value="CROOKED NECK-LIKE PROTEIN 1"/>
    <property type="match status" value="1"/>
</dbReference>
<dbReference type="InterPro" id="IPR019734">
    <property type="entry name" value="TPR_rpt"/>
</dbReference>